<accession>A0A1I6H7J6</accession>
<dbReference type="PANTHER" id="PTHR34387:SF2">
    <property type="entry name" value="SLR1258 PROTEIN"/>
    <property type="match status" value="1"/>
</dbReference>
<keyword evidence="3" id="KW-1185">Reference proteome</keyword>
<dbReference type="InterPro" id="IPR052022">
    <property type="entry name" value="26kDa_periplasmic_antigen"/>
</dbReference>
<dbReference type="GO" id="GO:0006974">
    <property type="term" value="P:DNA damage response"/>
    <property type="evidence" value="ECO:0007669"/>
    <property type="project" value="TreeGrafter"/>
</dbReference>
<dbReference type="EMBL" id="FOYW01000001">
    <property type="protein sequence ID" value="SFR50350.1"/>
    <property type="molecule type" value="Genomic_DNA"/>
</dbReference>
<dbReference type="Gene3D" id="3.30.110.170">
    <property type="entry name" value="Protein of unknown function (DUF541), domain 1"/>
    <property type="match status" value="1"/>
</dbReference>
<evidence type="ECO:0000313" key="2">
    <source>
        <dbReference type="EMBL" id="SFR50350.1"/>
    </source>
</evidence>
<dbReference type="Gene3D" id="3.30.70.2970">
    <property type="entry name" value="Protein of unknown function (DUF541), domain 2"/>
    <property type="match status" value="1"/>
</dbReference>
<gene>
    <name evidence="2" type="ORF">SAMN05216203_0960</name>
</gene>
<evidence type="ECO:0000256" key="1">
    <source>
        <dbReference type="SAM" id="SignalP"/>
    </source>
</evidence>
<organism evidence="2 3">
    <name type="scientific">Marinobacter daqiaonensis</name>
    <dbReference type="NCBI Taxonomy" id="650891"/>
    <lineage>
        <taxon>Bacteria</taxon>
        <taxon>Pseudomonadati</taxon>
        <taxon>Pseudomonadota</taxon>
        <taxon>Gammaproteobacteria</taxon>
        <taxon>Pseudomonadales</taxon>
        <taxon>Marinobacteraceae</taxon>
        <taxon>Marinobacter</taxon>
    </lineage>
</organism>
<protein>
    <recommendedName>
        <fullName evidence="4">SIMPL domain-containing protein</fullName>
    </recommendedName>
</protein>
<dbReference type="Proteomes" id="UP000198644">
    <property type="component" value="Unassembled WGS sequence"/>
</dbReference>
<dbReference type="InterPro" id="IPR007497">
    <property type="entry name" value="SIMPL/DUF541"/>
</dbReference>
<reference evidence="2 3" key="1">
    <citation type="submission" date="2016-10" db="EMBL/GenBank/DDBJ databases">
        <authorList>
            <person name="de Groot N.N."/>
        </authorList>
    </citation>
    <scope>NUCLEOTIDE SEQUENCE [LARGE SCALE GENOMIC DNA]</scope>
    <source>
        <strain evidence="2 3">CGMCC 1.9167</strain>
    </source>
</reference>
<proteinExistence type="predicted"/>
<dbReference type="STRING" id="650891.SAMN05216203_0960"/>
<dbReference type="AlphaFoldDB" id="A0A1I6H7J6"/>
<dbReference type="PANTHER" id="PTHR34387">
    <property type="entry name" value="SLR1258 PROTEIN"/>
    <property type="match status" value="1"/>
</dbReference>
<evidence type="ECO:0008006" key="4">
    <source>
        <dbReference type="Google" id="ProtNLM"/>
    </source>
</evidence>
<feature type="chain" id="PRO_5011595982" description="SIMPL domain-containing protein" evidence="1">
    <location>
        <begin position="32"/>
        <end position="240"/>
    </location>
</feature>
<dbReference type="Pfam" id="PF04402">
    <property type="entry name" value="SIMPL"/>
    <property type="match status" value="1"/>
</dbReference>
<sequence>MRKHFRSVMFRHKAMGLVVAALALLPTVSVAAEVTLTGESRVQYVPDSARLEFTITAENASATRAAEEVHSTMEQWREGIAGYRDQLVNYRDADAHLYRRQMSPGPRQNDSNSQEETVAVASQTITFEIDDLELLNPLLEQAQSLGMNYHLGSHQFFHSKQAQLEQQALAGAIRSARSRCEFAARQLDMQCGKVKTLDLQGGYRPEPMMMAESARSDSNTVSDIGRREITASVSATFSMK</sequence>
<name>A0A1I6H7J6_9GAMM</name>
<keyword evidence="1" id="KW-0732">Signal</keyword>
<feature type="signal peptide" evidence="1">
    <location>
        <begin position="1"/>
        <end position="31"/>
    </location>
</feature>
<evidence type="ECO:0000313" key="3">
    <source>
        <dbReference type="Proteomes" id="UP000198644"/>
    </source>
</evidence>